<dbReference type="Proteomes" id="UP000283587">
    <property type="component" value="Unassembled WGS sequence"/>
</dbReference>
<keyword evidence="2" id="KW-1185">Reference proteome</keyword>
<dbReference type="OrthoDB" id="9793014at2"/>
<accession>A0A419A4G8</accession>
<proteinExistence type="predicted"/>
<name>A0A419A4G8_9RHOB</name>
<dbReference type="AlphaFoldDB" id="A0A419A4G8"/>
<evidence type="ECO:0000313" key="1">
    <source>
        <dbReference type="EMBL" id="RJL09428.1"/>
    </source>
</evidence>
<organism evidence="1 2">
    <name type="scientific">Paracoccus siganidrum</name>
    <dbReference type="NCBI Taxonomy" id="1276757"/>
    <lineage>
        <taxon>Bacteria</taxon>
        <taxon>Pseudomonadati</taxon>
        <taxon>Pseudomonadota</taxon>
        <taxon>Alphaproteobacteria</taxon>
        <taxon>Rhodobacterales</taxon>
        <taxon>Paracoccaceae</taxon>
        <taxon>Paracoccus</taxon>
    </lineage>
</organism>
<gene>
    <name evidence="1" type="ORF">D3P05_14885</name>
</gene>
<sequence length="140" mass="15171">MTAGAKTEDRDITAVPADEIADLLGVGVRRVRQMAEEGRLRRRGRGLFDVTHALCVSRAVIVLNQRVSRNCSADTLAAVGWLAGFIFKKPIPITAGDLDCWRDACARWNLTPDQAIGLLFAAAALLGDRAPKFDLAPEGR</sequence>
<comment type="caution">
    <text evidence="1">The sequence shown here is derived from an EMBL/GenBank/DDBJ whole genome shotgun (WGS) entry which is preliminary data.</text>
</comment>
<reference evidence="2" key="1">
    <citation type="submission" date="2018-09" db="EMBL/GenBank/DDBJ databases">
        <title>Paracoccus onubensis nov. sp. a moderate halophilic bacterium isolated from Gruta de las Maravillas (Aracena, Spain).</title>
        <authorList>
            <person name="Jurado V."/>
            <person name="Gutierrez-Patricio S."/>
            <person name="Gonzalez-Pimentel J.L."/>
            <person name="Miller A.Z."/>
            <person name="Laiz L."/>
            <person name="Saiz-Jimenez C."/>
        </authorList>
    </citation>
    <scope>NUCLEOTIDE SEQUENCE [LARGE SCALE GENOMIC DNA]</scope>
    <source>
        <strain evidence="2">DSM 26381</strain>
    </source>
</reference>
<dbReference type="RefSeq" id="WP_119898998.1">
    <property type="nucleotide sequence ID" value="NZ_QNRC01000005.1"/>
</dbReference>
<dbReference type="EMBL" id="QZEW01000066">
    <property type="protein sequence ID" value="RJL09428.1"/>
    <property type="molecule type" value="Genomic_DNA"/>
</dbReference>
<evidence type="ECO:0000313" key="2">
    <source>
        <dbReference type="Proteomes" id="UP000283587"/>
    </source>
</evidence>
<protein>
    <recommendedName>
        <fullName evidence="3">DNA-binding protein</fullName>
    </recommendedName>
</protein>
<evidence type="ECO:0008006" key="3">
    <source>
        <dbReference type="Google" id="ProtNLM"/>
    </source>
</evidence>